<reference evidence="4" key="2">
    <citation type="submission" date="2025-08" db="UniProtKB">
        <authorList>
            <consortium name="RefSeq"/>
        </authorList>
    </citation>
    <scope>IDENTIFICATION</scope>
    <source>
        <strain evidence="4">S238N-H82</strain>
        <tissue evidence="4">Testes</tissue>
    </source>
</reference>
<dbReference type="Proteomes" id="UP000001554">
    <property type="component" value="Chromosome 13"/>
</dbReference>
<dbReference type="PANTHER" id="PTHR46599:SF3">
    <property type="entry name" value="PIGGYBAC TRANSPOSABLE ELEMENT-DERIVED PROTEIN 4"/>
    <property type="match status" value="1"/>
</dbReference>
<feature type="domain" description="PiggyBac transposable element-derived protein" evidence="2">
    <location>
        <begin position="109"/>
        <end position="349"/>
    </location>
</feature>
<reference evidence="3" key="1">
    <citation type="journal article" date="2020" name="Nat. Ecol. Evol.">
        <title>Deeply conserved synteny resolves early events in vertebrate evolution.</title>
        <authorList>
            <person name="Simakov O."/>
            <person name="Marletaz F."/>
            <person name="Yue J.X."/>
            <person name="O'Connell B."/>
            <person name="Jenkins J."/>
            <person name="Brandt A."/>
            <person name="Calef R."/>
            <person name="Tung C.H."/>
            <person name="Huang T.K."/>
            <person name="Schmutz J."/>
            <person name="Satoh N."/>
            <person name="Yu J.K."/>
            <person name="Putnam N.H."/>
            <person name="Green R.E."/>
            <person name="Rokhsar D.S."/>
        </authorList>
    </citation>
    <scope>NUCLEOTIDE SEQUENCE [LARGE SCALE GENOMIC DNA]</scope>
    <source>
        <strain evidence="3">S238N-H82</strain>
    </source>
</reference>
<sequence>MSSIKVEEVLEGLATFDSGDEYPFSSDDSADNAESGSDSDNDKDEEDVVRRLGARARGIRTRAAEAASSTDLCLQNGTSDGDCLPQYPRVCSQQGGFSDQVSLSDDPKPLEFFGLMVPDSVFKICTEQTNKYAVDYFAANPKSDHKAHSRVHPWPDDGITEAEMKTFLALTIAMGLLHQQDMQDYWSRDEVMETPFFPSMMTRDRFLLIFKFFHLSDNDAYHPRNHPQHDPMHKLGAIYQTLAERFQTAWHPGKDICVDEGVAPFRGHDEFLTSNPDRTDRYKLKAYHLCDLNNGYCCEFEMYGGKGKELSGKGMAGDAVSRLVEPYLQKGHKLKCDDSHTSSRLFLGSHNAGTNARETRRQPKRRHTGKEVSKLDFISEYSQYLSTVDASNMSFRWRALKWWKKAFFHMLSLALVNAHVLHKEHMSSRGKKALEHKEFRREVVKELIATSGYERVGQERRTGAGSLLRLTGRHFLEKNPAREDGRVKVRTCQVCCPAERKYRRERGFLLGKRAGHESAYQCQQCQVVLCITPCMKLYHTEEDYQEAWIRLMHPNE</sequence>
<feature type="region of interest" description="Disordered" evidence="1">
    <location>
        <begin position="16"/>
        <end position="47"/>
    </location>
</feature>
<gene>
    <name evidence="4" type="primary">LOC118429652</name>
</gene>
<feature type="region of interest" description="Disordered" evidence="1">
    <location>
        <begin position="347"/>
        <end position="369"/>
    </location>
</feature>
<protein>
    <submittedName>
        <fullName evidence="4">PiggyBac transposable element-derived protein 4-like</fullName>
    </submittedName>
</protein>
<name>A0A9J7M7F9_BRAFL</name>
<keyword evidence="3" id="KW-1185">Reference proteome</keyword>
<proteinExistence type="predicted"/>
<dbReference type="AlphaFoldDB" id="A0A9J7M7F9"/>
<feature type="compositionally biased region" description="Acidic residues" evidence="1">
    <location>
        <begin position="37"/>
        <end position="47"/>
    </location>
</feature>
<organism evidence="3 4">
    <name type="scientific">Branchiostoma floridae</name>
    <name type="common">Florida lancelet</name>
    <name type="synonym">Amphioxus</name>
    <dbReference type="NCBI Taxonomy" id="7739"/>
    <lineage>
        <taxon>Eukaryota</taxon>
        <taxon>Metazoa</taxon>
        <taxon>Chordata</taxon>
        <taxon>Cephalochordata</taxon>
        <taxon>Leptocardii</taxon>
        <taxon>Amphioxiformes</taxon>
        <taxon>Branchiostomatidae</taxon>
        <taxon>Branchiostoma</taxon>
    </lineage>
</organism>
<dbReference type="OrthoDB" id="9986773at2759"/>
<evidence type="ECO:0000259" key="2">
    <source>
        <dbReference type="Pfam" id="PF13843"/>
    </source>
</evidence>
<evidence type="ECO:0000313" key="4">
    <source>
        <dbReference type="RefSeq" id="XP_035696127.1"/>
    </source>
</evidence>
<evidence type="ECO:0000256" key="1">
    <source>
        <dbReference type="SAM" id="MobiDB-lite"/>
    </source>
</evidence>
<dbReference type="InterPro" id="IPR029526">
    <property type="entry name" value="PGBD"/>
</dbReference>
<dbReference type="KEGG" id="bfo:118429652"/>
<dbReference type="OMA" id="HESAYQC"/>
<accession>A0A9J7M7F9</accession>
<dbReference type="RefSeq" id="XP_035696127.1">
    <property type="nucleotide sequence ID" value="XM_035840234.1"/>
</dbReference>
<dbReference type="Pfam" id="PF13843">
    <property type="entry name" value="DDE_Tnp_1_7"/>
    <property type="match status" value="1"/>
</dbReference>
<evidence type="ECO:0000313" key="3">
    <source>
        <dbReference type="Proteomes" id="UP000001554"/>
    </source>
</evidence>
<dbReference type="GeneID" id="118429652"/>
<dbReference type="PANTHER" id="PTHR46599">
    <property type="entry name" value="PIGGYBAC TRANSPOSABLE ELEMENT-DERIVED PROTEIN 4"/>
    <property type="match status" value="1"/>
</dbReference>